<protein>
    <submittedName>
        <fullName evidence="2">Uncharacterized protein</fullName>
    </submittedName>
</protein>
<proteinExistence type="predicted"/>
<keyword evidence="1" id="KW-1133">Transmembrane helix</keyword>
<keyword evidence="1" id="KW-0472">Membrane</keyword>
<feature type="transmembrane region" description="Helical" evidence="1">
    <location>
        <begin position="13"/>
        <end position="33"/>
    </location>
</feature>
<name>A0A6J7WQP6_9CAUD</name>
<accession>A0A6J7WQP6</accession>
<reference evidence="2" key="1">
    <citation type="submission" date="2020-05" db="EMBL/GenBank/DDBJ databases">
        <authorList>
            <person name="Chiriac C."/>
            <person name="Salcher M."/>
            <person name="Ghai R."/>
            <person name="Kavagutti S V."/>
        </authorList>
    </citation>
    <scope>NUCLEOTIDE SEQUENCE</scope>
</reference>
<dbReference type="EMBL" id="LR798256">
    <property type="protein sequence ID" value="CAB5217713.1"/>
    <property type="molecule type" value="Genomic_DNA"/>
</dbReference>
<evidence type="ECO:0000313" key="2">
    <source>
        <dbReference type="EMBL" id="CAB5217713.1"/>
    </source>
</evidence>
<sequence length="34" mass="3858">MKKIDNDFERYEIHGKGCLMGVVIAVVILILILI</sequence>
<gene>
    <name evidence="2" type="ORF">UFOVP207_20</name>
</gene>
<evidence type="ECO:0000256" key="1">
    <source>
        <dbReference type="SAM" id="Phobius"/>
    </source>
</evidence>
<organism evidence="2">
    <name type="scientific">uncultured Caudovirales phage</name>
    <dbReference type="NCBI Taxonomy" id="2100421"/>
    <lineage>
        <taxon>Viruses</taxon>
        <taxon>Duplodnaviria</taxon>
        <taxon>Heunggongvirae</taxon>
        <taxon>Uroviricota</taxon>
        <taxon>Caudoviricetes</taxon>
        <taxon>Peduoviridae</taxon>
        <taxon>Maltschvirus</taxon>
        <taxon>Maltschvirus maltsch</taxon>
    </lineage>
</organism>
<keyword evidence="1" id="KW-0812">Transmembrane</keyword>